<keyword evidence="5" id="KW-0949">S-adenosyl-L-methionine</keyword>
<comment type="catalytic activity">
    <reaction evidence="6">
        <text>a 2'-deoxyadenosine in DNA + S-adenosyl-L-methionine = an N(6)-methyl-2'-deoxyadenosine in DNA + S-adenosyl-L-homocysteine + H(+)</text>
        <dbReference type="Rhea" id="RHEA:15197"/>
        <dbReference type="Rhea" id="RHEA-COMP:12418"/>
        <dbReference type="Rhea" id="RHEA-COMP:12419"/>
        <dbReference type="ChEBI" id="CHEBI:15378"/>
        <dbReference type="ChEBI" id="CHEBI:57856"/>
        <dbReference type="ChEBI" id="CHEBI:59789"/>
        <dbReference type="ChEBI" id="CHEBI:90615"/>
        <dbReference type="ChEBI" id="CHEBI:90616"/>
        <dbReference type="EC" id="2.1.1.72"/>
    </reaction>
</comment>
<dbReference type="Proteomes" id="UP000095553">
    <property type="component" value="Unassembled WGS sequence"/>
</dbReference>
<keyword evidence="3 8" id="KW-0489">Methyltransferase</keyword>
<evidence type="ECO:0000313" key="8">
    <source>
        <dbReference type="EMBL" id="CUM91832.1"/>
    </source>
</evidence>
<comment type="similarity">
    <text evidence="1">Belongs to the N(4)/N(6)-methyltransferase family.</text>
</comment>
<dbReference type="GO" id="GO:0009307">
    <property type="term" value="P:DNA restriction-modification system"/>
    <property type="evidence" value="ECO:0007669"/>
    <property type="project" value="InterPro"/>
</dbReference>
<evidence type="ECO:0000259" key="7">
    <source>
        <dbReference type="PROSITE" id="PS50903"/>
    </source>
</evidence>
<keyword evidence="4 8" id="KW-0808">Transferase</keyword>
<name>A0A173SMW9_ANAHA</name>
<evidence type="ECO:0000256" key="5">
    <source>
        <dbReference type="ARBA" id="ARBA00022691"/>
    </source>
</evidence>
<evidence type="ECO:0000256" key="4">
    <source>
        <dbReference type="ARBA" id="ARBA00022679"/>
    </source>
</evidence>
<accession>A0A173SMW9</accession>
<dbReference type="GO" id="GO:0043565">
    <property type="term" value="F:sequence-specific DNA binding"/>
    <property type="evidence" value="ECO:0007669"/>
    <property type="project" value="TreeGrafter"/>
</dbReference>
<dbReference type="GO" id="GO:0006298">
    <property type="term" value="P:mismatch repair"/>
    <property type="evidence" value="ECO:0007669"/>
    <property type="project" value="TreeGrafter"/>
</dbReference>
<dbReference type="Pfam" id="PF02086">
    <property type="entry name" value="MethyltransfD12"/>
    <property type="match status" value="1"/>
</dbReference>
<dbReference type="InterPro" id="IPR023095">
    <property type="entry name" value="Ade_MeTrfase_dom_2"/>
</dbReference>
<dbReference type="GO" id="GO:0032259">
    <property type="term" value="P:methylation"/>
    <property type="evidence" value="ECO:0007669"/>
    <property type="project" value="UniProtKB-KW"/>
</dbReference>
<dbReference type="EMBL" id="CYXY01000007">
    <property type="protein sequence ID" value="CUM91832.1"/>
    <property type="molecule type" value="Genomic_DNA"/>
</dbReference>
<evidence type="ECO:0000256" key="3">
    <source>
        <dbReference type="ARBA" id="ARBA00022603"/>
    </source>
</evidence>
<dbReference type="AlphaFoldDB" id="A0A173SMW9"/>
<organism evidence="8 9">
    <name type="scientific">Anaerostipes hadrus</name>
    <dbReference type="NCBI Taxonomy" id="649756"/>
    <lineage>
        <taxon>Bacteria</taxon>
        <taxon>Bacillati</taxon>
        <taxon>Bacillota</taxon>
        <taxon>Clostridia</taxon>
        <taxon>Lachnospirales</taxon>
        <taxon>Lachnospiraceae</taxon>
        <taxon>Anaerostipes</taxon>
    </lineage>
</organism>
<dbReference type="RefSeq" id="WP_055072729.1">
    <property type="nucleotide sequence ID" value="NZ_CYXY01000007.1"/>
</dbReference>
<dbReference type="InterPro" id="IPR012327">
    <property type="entry name" value="MeTrfase_D12"/>
</dbReference>
<feature type="domain" description="Rubredoxin-like" evidence="7">
    <location>
        <begin position="1"/>
        <end position="42"/>
    </location>
</feature>
<protein>
    <recommendedName>
        <fullName evidence="2">site-specific DNA-methyltransferase (adenine-specific)</fullName>
        <ecNumber evidence="2">2.1.1.72</ecNumber>
    </recommendedName>
</protein>
<sequence length="312" mass="36479">MRCEYCGYIGEKEDFEEGKDGFWCPMCDGVLYKEGKESFSQTHVILEQSKLKNSTPVQKSKLKKRLSPLRYPGGKSKLIDQLLPYIQDKECFVEAFCGGSSLGLALLDAGKIHKLVLNDLDRNVYAFWKIVCSNQYKELNDKILEYSPIKETYFAYQERLKSSDLSDLDRAFYFLVINRCSFSGIQMANPKSDMKDRWIPKSLTERIKKIHSMSDYIEVRNNDAMELIEEMYWNPKNCIFIDPPYIEKGDQLYPVKFHLHQELAELITDLLREFPGCADLLLTYDDQEILHQLYNQNHIGIHIIGRNYSCRR</sequence>
<dbReference type="PRINTS" id="PR00505">
    <property type="entry name" value="D12N6MTFRASE"/>
</dbReference>
<gene>
    <name evidence="8" type="primary">dam</name>
    <name evidence="8" type="ORF">ERS852571_01367</name>
</gene>
<dbReference type="PANTHER" id="PTHR30481:SF2">
    <property type="entry name" value="SITE-SPECIFIC DNA-METHYLTRANSFERASE (ADENINE-SPECIFIC)"/>
    <property type="match status" value="1"/>
</dbReference>
<dbReference type="InterPro" id="IPR024934">
    <property type="entry name" value="Rubredoxin-like_dom"/>
</dbReference>
<evidence type="ECO:0000256" key="2">
    <source>
        <dbReference type="ARBA" id="ARBA00011900"/>
    </source>
</evidence>
<dbReference type="Gene3D" id="3.40.50.150">
    <property type="entry name" value="Vaccinia Virus protein VP39"/>
    <property type="match status" value="1"/>
</dbReference>
<evidence type="ECO:0000256" key="1">
    <source>
        <dbReference type="ARBA" id="ARBA00006594"/>
    </source>
</evidence>
<evidence type="ECO:0000313" key="9">
    <source>
        <dbReference type="Proteomes" id="UP000095553"/>
    </source>
</evidence>
<dbReference type="Gene3D" id="1.10.1020.10">
    <property type="entry name" value="Adenine-specific Methyltransferase, Domain 2"/>
    <property type="match status" value="1"/>
</dbReference>
<dbReference type="GO" id="GO:1904047">
    <property type="term" value="F:S-adenosyl-L-methionine binding"/>
    <property type="evidence" value="ECO:0007669"/>
    <property type="project" value="TreeGrafter"/>
</dbReference>
<dbReference type="InterPro" id="IPR029063">
    <property type="entry name" value="SAM-dependent_MTases_sf"/>
</dbReference>
<evidence type="ECO:0000256" key="6">
    <source>
        <dbReference type="ARBA" id="ARBA00047942"/>
    </source>
</evidence>
<dbReference type="GO" id="GO:0005506">
    <property type="term" value="F:iron ion binding"/>
    <property type="evidence" value="ECO:0007669"/>
    <property type="project" value="InterPro"/>
</dbReference>
<dbReference type="EC" id="2.1.1.72" evidence="2"/>
<reference evidence="8 9" key="1">
    <citation type="submission" date="2015-09" db="EMBL/GenBank/DDBJ databases">
        <authorList>
            <consortium name="Pathogen Informatics"/>
        </authorList>
    </citation>
    <scope>NUCLEOTIDE SEQUENCE [LARGE SCALE GENOMIC DNA]</scope>
    <source>
        <strain evidence="8 9">2789STDY5834959</strain>
    </source>
</reference>
<dbReference type="SUPFAM" id="SSF53335">
    <property type="entry name" value="S-adenosyl-L-methionine-dependent methyltransferases"/>
    <property type="match status" value="1"/>
</dbReference>
<dbReference type="PANTHER" id="PTHR30481">
    <property type="entry name" value="DNA ADENINE METHYLASE"/>
    <property type="match status" value="1"/>
</dbReference>
<proteinExistence type="inferred from homology"/>
<dbReference type="PROSITE" id="PS50903">
    <property type="entry name" value="RUBREDOXIN_LIKE"/>
    <property type="match status" value="1"/>
</dbReference>
<dbReference type="GO" id="GO:0009007">
    <property type="term" value="F:site-specific DNA-methyltransferase (adenine-specific) activity"/>
    <property type="evidence" value="ECO:0007669"/>
    <property type="project" value="UniProtKB-EC"/>
</dbReference>